<evidence type="ECO:0000256" key="8">
    <source>
        <dbReference type="ARBA" id="ARBA00023136"/>
    </source>
</evidence>
<keyword evidence="7" id="KW-0333">Golgi apparatus</keyword>
<feature type="domain" description="Trichome birefringence-like N-terminal" evidence="14">
    <location>
        <begin position="47"/>
        <end position="97"/>
    </location>
</feature>
<feature type="region of interest" description="Disordered" evidence="11">
    <location>
        <begin position="437"/>
        <end position="506"/>
    </location>
</feature>
<evidence type="ECO:0000313" key="15">
    <source>
        <dbReference type="EMBL" id="EEE54114.1"/>
    </source>
</evidence>
<feature type="region of interest" description="Disordered" evidence="11">
    <location>
        <begin position="350"/>
        <end position="388"/>
    </location>
</feature>
<evidence type="ECO:0000256" key="11">
    <source>
        <dbReference type="SAM" id="MobiDB-lite"/>
    </source>
</evidence>
<sequence>MRGRAAVFAAVLVVFLVACTAAAAAAAITISRKHQHRPASGAAAKAACDVFAAGSWVVDESYPLYDSATCPFIRAEFDCRRYGRPDKEYLKYRWQPSPPCSTPRFDGVALLRMWSGKKVMFVGDSLALNQYESLLCMLHAAAPNARTTVTPASGKVDPLTTARFEEFNVTIVYYLTHYLVDIVNEKAGRVLKLDAIDQARNWLSADVLVFDSWHWWPRSGPTQPWDYIQEGNTVVKDMDRTEAFSKALNTWARWVDANLLQTNTRVFFQGISPSHYRGQDWGDTASATCMGQTRPVNGTAYPGGPIPQQAVLRSALAGMAKPVYRAGLHLPVAAEEGRAPDQVQRRHLRRRLHPLKPEQPKLSPVPATAANAAPLSPKPSSGSPFYGDNWHNPAKSNLSSSFFPTVAVDSSLGGEQPESFNGPAVAADVVAADAVSLPPKPSSRSPFYGHNWRDPIASNPSSTPRSAPRRRRPAGGEQLELSPTAATMADAIPAEVKLEKPPFTSV</sequence>
<comment type="subcellular location">
    <subcellularLocation>
        <location evidence="1">Golgi apparatus membrane</location>
        <topology evidence="1">Single-pass type II membrane protein</topology>
    </subcellularLocation>
</comment>
<organism evidence="15">
    <name type="scientific">Oryza sativa subsp. japonica</name>
    <name type="common">Rice</name>
    <dbReference type="NCBI Taxonomy" id="39947"/>
    <lineage>
        <taxon>Eukaryota</taxon>
        <taxon>Viridiplantae</taxon>
        <taxon>Streptophyta</taxon>
        <taxon>Embryophyta</taxon>
        <taxon>Tracheophyta</taxon>
        <taxon>Spermatophyta</taxon>
        <taxon>Magnoliopsida</taxon>
        <taxon>Liliopsida</taxon>
        <taxon>Poales</taxon>
        <taxon>Poaceae</taxon>
        <taxon>BOP clade</taxon>
        <taxon>Oryzoideae</taxon>
        <taxon>Oryzeae</taxon>
        <taxon>Oryzinae</taxon>
        <taxon>Oryza</taxon>
        <taxon>Oryza sativa</taxon>
    </lineage>
</organism>
<keyword evidence="8" id="KW-0472">Membrane</keyword>
<evidence type="ECO:0000256" key="10">
    <source>
        <dbReference type="ARBA" id="ARBA00023180"/>
    </source>
</evidence>
<protein>
    <submittedName>
        <fullName evidence="15">Uncharacterized protein</fullName>
    </submittedName>
</protein>
<evidence type="ECO:0000256" key="7">
    <source>
        <dbReference type="ARBA" id="ARBA00023034"/>
    </source>
</evidence>
<evidence type="ECO:0000256" key="3">
    <source>
        <dbReference type="ARBA" id="ARBA00022679"/>
    </source>
</evidence>
<evidence type="ECO:0000256" key="4">
    <source>
        <dbReference type="ARBA" id="ARBA00022692"/>
    </source>
</evidence>
<dbReference type="Pfam" id="PF14416">
    <property type="entry name" value="PMR5N"/>
    <property type="match status" value="1"/>
</dbReference>
<comment type="similarity">
    <text evidence="2">Belongs to the PC-esterase family. TBL subfamily.</text>
</comment>
<proteinExistence type="inferred from homology"/>
<evidence type="ECO:0000256" key="12">
    <source>
        <dbReference type="SAM" id="SignalP"/>
    </source>
</evidence>
<dbReference type="EMBL" id="CM000138">
    <property type="protein sequence ID" value="EEE54114.1"/>
    <property type="molecule type" value="Genomic_DNA"/>
</dbReference>
<evidence type="ECO:0000256" key="9">
    <source>
        <dbReference type="ARBA" id="ARBA00023157"/>
    </source>
</evidence>
<keyword evidence="6" id="KW-1133">Transmembrane helix</keyword>
<keyword evidence="5" id="KW-0735">Signal-anchor</keyword>
<dbReference type="AlphaFoldDB" id="B9EU32"/>
<dbReference type="Pfam" id="PF13839">
    <property type="entry name" value="PC-Esterase"/>
    <property type="match status" value="1"/>
</dbReference>
<dbReference type="PANTHER" id="PTHR32285:SF177">
    <property type="entry name" value="OS01G0217000 PROTEIN"/>
    <property type="match status" value="1"/>
</dbReference>
<evidence type="ECO:0000256" key="5">
    <source>
        <dbReference type="ARBA" id="ARBA00022968"/>
    </source>
</evidence>
<accession>B9EU32</accession>
<dbReference type="PANTHER" id="PTHR32285">
    <property type="entry name" value="PROTEIN TRICHOME BIREFRINGENCE-LIKE 9-RELATED"/>
    <property type="match status" value="1"/>
</dbReference>
<keyword evidence="3" id="KW-0808">Transferase</keyword>
<evidence type="ECO:0000256" key="1">
    <source>
        <dbReference type="ARBA" id="ARBA00004323"/>
    </source>
</evidence>
<keyword evidence="4" id="KW-0812">Transmembrane</keyword>
<feature type="domain" description="Trichome birefringence-like C-terminal" evidence="13">
    <location>
        <begin position="103"/>
        <end position="315"/>
    </location>
</feature>
<feature type="chain" id="PRO_5002883512" evidence="12">
    <location>
        <begin position="25"/>
        <end position="506"/>
    </location>
</feature>
<gene>
    <name evidence="15" type="ORF">OsJ_00883</name>
</gene>
<evidence type="ECO:0000256" key="2">
    <source>
        <dbReference type="ARBA" id="ARBA00007727"/>
    </source>
</evidence>
<dbReference type="GO" id="GO:1990538">
    <property type="term" value="F:xylan O-acetyltransferase activity"/>
    <property type="evidence" value="ECO:0007669"/>
    <property type="project" value="UniProtKB-ARBA"/>
</dbReference>
<evidence type="ECO:0000259" key="13">
    <source>
        <dbReference type="Pfam" id="PF13839"/>
    </source>
</evidence>
<name>B9EU32_ORYSJ</name>
<dbReference type="Proteomes" id="UP000007752">
    <property type="component" value="Chromosome 1"/>
</dbReference>
<evidence type="ECO:0000259" key="14">
    <source>
        <dbReference type="Pfam" id="PF14416"/>
    </source>
</evidence>
<feature type="signal peptide" evidence="12">
    <location>
        <begin position="1"/>
        <end position="24"/>
    </location>
</feature>
<reference evidence="15" key="2">
    <citation type="submission" date="2008-12" db="EMBL/GenBank/DDBJ databases">
        <title>Improved gene annotation of the rice (Oryza sativa) genomes.</title>
        <authorList>
            <person name="Wang J."/>
            <person name="Li R."/>
            <person name="Fan W."/>
            <person name="Huang Q."/>
            <person name="Zhang J."/>
            <person name="Zhou Y."/>
            <person name="Hu Y."/>
            <person name="Zi S."/>
            <person name="Li J."/>
            <person name="Ni P."/>
            <person name="Zheng H."/>
            <person name="Zhang Y."/>
            <person name="Zhao M."/>
            <person name="Hao Q."/>
            <person name="McDermott J."/>
            <person name="Samudrala R."/>
            <person name="Kristiansen K."/>
            <person name="Wong G.K.-S."/>
        </authorList>
    </citation>
    <scope>NUCLEOTIDE SEQUENCE</scope>
</reference>
<reference evidence="15" key="1">
    <citation type="journal article" date="2005" name="PLoS Biol.">
        <title>The genomes of Oryza sativa: a history of duplications.</title>
        <authorList>
            <person name="Yu J."/>
            <person name="Wang J."/>
            <person name="Lin W."/>
            <person name="Li S."/>
            <person name="Li H."/>
            <person name="Zhou J."/>
            <person name="Ni P."/>
            <person name="Dong W."/>
            <person name="Hu S."/>
            <person name="Zeng C."/>
            <person name="Zhang J."/>
            <person name="Zhang Y."/>
            <person name="Li R."/>
            <person name="Xu Z."/>
            <person name="Li S."/>
            <person name="Li X."/>
            <person name="Zheng H."/>
            <person name="Cong L."/>
            <person name="Lin L."/>
            <person name="Yin J."/>
            <person name="Geng J."/>
            <person name="Li G."/>
            <person name="Shi J."/>
            <person name="Liu J."/>
            <person name="Lv H."/>
            <person name="Li J."/>
            <person name="Wang J."/>
            <person name="Deng Y."/>
            <person name="Ran L."/>
            <person name="Shi X."/>
            <person name="Wang X."/>
            <person name="Wu Q."/>
            <person name="Li C."/>
            <person name="Ren X."/>
            <person name="Wang J."/>
            <person name="Wang X."/>
            <person name="Li D."/>
            <person name="Liu D."/>
            <person name="Zhang X."/>
            <person name="Ji Z."/>
            <person name="Zhao W."/>
            <person name="Sun Y."/>
            <person name="Zhang Z."/>
            <person name="Bao J."/>
            <person name="Han Y."/>
            <person name="Dong L."/>
            <person name="Ji J."/>
            <person name="Chen P."/>
            <person name="Wu S."/>
            <person name="Liu J."/>
            <person name="Xiao Y."/>
            <person name="Bu D."/>
            <person name="Tan J."/>
            <person name="Yang L."/>
            <person name="Ye C."/>
            <person name="Zhang J."/>
            <person name="Xu J."/>
            <person name="Zhou Y."/>
            <person name="Yu Y."/>
            <person name="Zhang B."/>
            <person name="Zhuang S."/>
            <person name="Wei H."/>
            <person name="Liu B."/>
            <person name="Lei M."/>
            <person name="Yu H."/>
            <person name="Li Y."/>
            <person name="Xu H."/>
            <person name="Wei S."/>
            <person name="He X."/>
            <person name="Fang L."/>
            <person name="Zhang Z."/>
            <person name="Zhang Y."/>
            <person name="Huang X."/>
            <person name="Su Z."/>
            <person name="Tong W."/>
            <person name="Li J."/>
            <person name="Tong Z."/>
            <person name="Li S."/>
            <person name="Ye J."/>
            <person name="Wang L."/>
            <person name="Fang L."/>
            <person name="Lei T."/>
            <person name="Chen C."/>
            <person name="Chen H."/>
            <person name="Xu Z."/>
            <person name="Li H."/>
            <person name="Huang H."/>
            <person name="Zhang F."/>
            <person name="Xu H."/>
            <person name="Li N."/>
            <person name="Zhao C."/>
            <person name="Li S."/>
            <person name="Dong L."/>
            <person name="Huang Y."/>
            <person name="Li L."/>
            <person name="Xi Y."/>
            <person name="Qi Q."/>
            <person name="Li W."/>
            <person name="Zhang B."/>
            <person name="Hu W."/>
            <person name="Zhang Y."/>
            <person name="Tian X."/>
            <person name="Jiao Y."/>
            <person name="Liang X."/>
            <person name="Jin J."/>
            <person name="Gao L."/>
            <person name="Zheng W."/>
            <person name="Hao B."/>
            <person name="Liu S."/>
            <person name="Wang W."/>
            <person name="Yuan L."/>
            <person name="Cao M."/>
            <person name="McDermott J."/>
            <person name="Samudrala R."/>
            <person name="Wang J."/>
            <person name="Wong G.K."/>
            <person name="Yang H."/>
        </authorList>
    </citation>
    <scope>NUCLEOTIDE SEQUENCE [LARGE SCALE GENOMIC DNA]</scope>
</reference>
<dbReference type="InterPro" id="IPR029962">
    <property type="entry name" value="TBL"/>
</dbReference>
<dbReference type="InterPro" id="IPR025846">
    <property type="entry name" value="TBL_N"/>
</dbReference>
<keyword evidence="12" id="KW-0732">Signal</keyword>
<evidence type="ECO:0000256" key="6">
    <source>
        <dbReference type="ARBA" id="ARBA00022989"/>
    </source>
</evidence>
<dbReference type="PROSITE" id="PS51257">
    <property type="entry name" value="PROKAR_LIPOPROTEIN"/>
    <property type="match status" value="1"/>
</dbReference>
<keyword evidence="10" id="KW-0325">Glycoprotein</keyword>
<feature type="compositionally biased region" description="Low complexity" evidence="11">
    <location>
        <begin position="457"/>
        <end position="466"/>
    </location>
</feature>
<keyword evidence="9" id="KW-1015">Disulfide bond</keyword>
<dbReference type="GO" id="GO:0000139">
    <property type="term" value="C:Golgi membrane"/>
    <property type="evidence" value="ECO:0007669"/>
    <property type="project" value="UniProtKB-SubCell"/>
</dbReference>
<dbReference type="InterPro" id="IPR026057">
    <property type="entry name" value="TBL_C"/>
</dbReference>